<protein>
    <submittedName>
        <fullName evidence="1">Uncharacterized protein</fullName>
    </submittedName>
</protein>
<sequence>MIDGSLHQTKQPPVLPRTAKVLQQLLFDLLLGLIVEPADDLHQQINQTIDDFVLSLKTERGRQAIANVGCLRKSQIDSTLAL</sequence>
<keyword evidence="2" id="KW-1185">Reference proteome</keyword>
<dbReference type="AlphaFoldDB" id="A0A5E4YUR5"/>
<name>A0A5E4YUR5_9BURK</name>
<organism evidence="1 2">
    <name type="scientific">Pandoraea horticolens</name>
    <dbReference type="NCBI Taxonomy" id="2508298"/>
    <lineage>
        <taxon>Bacteria</taxon>
        <taxon>Pseudomonadati</taxon>
        <taxon>Pseudomonadota</taxon>
        <taxon>Betaproteobacteria</taxon>
        <taxon>Burkholderiales</taxon>
        <taxon>Burkholderiaceae</taxon>
        <taxon>Pandoraea</taxon>
    </lineage>
</organism>
<reference evidence="1 2" key="1">
    <citation type="submission" date="2019-08" db="EMBL/GenBank/DDBJ databases">
        <authorList>
            <person name="Peeters C."/>
        </authorList>
    </citation>
    <scope>NUCLEOTIDE SEQUENCE [LARGE SCALE GENOMIC DNA]</scope>
    <source>
        <strain evidence="1 2">LMG 31112</strain>
    </source>
</reference>
<dbReference type="RefSeq" id="WP_150623606.1">
    <property type="nucleotide sequence ID" value="NZ_CABPSM010000020.1"/>
</dbReference>
<dbReference type="Proteomes" id="UP000343317">
    <property type="component" value="Unassembled WGS sequence"/>
</dbReference>
<evidence type="ECO:0000313" key="1">
    <source>
        <dbReference type="EMBL" id="VVE51663.1"/>
    </source>
</evidence>
<dbReference type="EMBL" id="CABPSM010000020">
    <property type="protein sequence ID" value="VVE51663.1"/>
    <property type="molecule type" value="Genomic_DNA"/>
</dbReference>
<evidence type="ECO:0000313" key="2">
    <source>
        <dbReference type="Proteomes" id="UP000343317"/>
    </source>
</evidence>
<accession>A0A5E4YUR5</accession>
<gene>
    <name evidence="1" type="ORF">PHO31112_04732</name>
</gene>
<proteinExistence type="predicted"/>